<feature type="compositionally biased region" description="Basic and acidic residues" evidence="1">
    <location>
        <begin position="14"/>
        <end position="40"/>
    </location>
</feature>
<evidence type="ECO:0000256" key="1">
    <source>
        <dbReference type="SAM" id="MobiDB-lite"/>
    </source>
</evidence>
<organism evidence="2 3">
    <name type="scientific">Brassica rapa subsp. trilocularis</name>
    <dbReference type="NCBI Taxonomy" id="1813537"/>
    <lineage>
        <taxon>Eukaryota</taxon>
        <taxon>Viridiplantae</taxon>
        <taxon>Streptophyta</taxon>
        <taxon>Embryophyta</taxon>
        <taxon>Tracheophyta</taxon>
        <taxon>Spermatophyta</taxon>
        <taxon>Magnoliopsida</taxon>
        <taxon>eudicotyledons</taxon>
        <taxon>Gunneridae</taxon>
        <taxon>Pentapetalae</taxon>
        <taxon>rosids</taxon>
        <taxon>malvids</taxon>
        <taxon>Brassicales</taxon>
        <taxon>Brassicaceae</taxon>
        <taxon>Brassiceae</taxon>
        <taxon>Brassica</taxon>
    </lineage>
</organism>
<comment type="caution">
    <text evidence="2">The sequence shown here is derived from an EMBL/GenBank/DDBJ whole genome shotgun (WGS) entry which is preliminary data.</text>
</comment>
<keyword evidence="3" id="KW-1185">Reference proteome</keyword>
<gene>
    <name evidence="2" type="primary">A10g501030.1_BraROA</name>
    <name evidence="2" type="ORF">IGI04_039623</name>
</gene>
<evidence type="ECO:0000313" key="2">
    <source>
        <dbReference type="EMBL" id="KAG5375027.1"/>
    </source>
</evidence>
<dbReference type="EMBL" id="JADBGQ010000010">
    <property type="protein sequence ID" value="KAG5375027.1"/>
    <property type="molecule type" value="Genomic_DNA"/>
</dbReference>
<reference evidence="2 3" key="1">
    <citation type="submission" date="2021-03" db="EMBL/GenBank/DDBJ databases">
        <authorList>
            <person name="King G.J."/>
            <person name="Bancroft I."/>
            <person name="Baten A."/>
            <person name="Bloomfield J."/>
            <person name="Borpatragohain P."/>
            <person name="He Z."/>
            <person name="Irish N."/>
            <person name="Irwin J."/>
            <person name="Liu K."/>
            <person name="Mauleon R.P."/>
            <person name="Moore J."/>
            <person name="Morris R."/>
            <person name="Ostergaard L."/>
            <person name="Wang B."/>
            <person name="Wells R."/>
        </authorList>
    </citation>
    <scope>NUCLEOTIDE SEQUENCE [LARGE SCALE GENOMIC DNA]</scope>
    <source>
        <strain evidence="2">R-o-18</strain>
        <tissue evidence="2">Leaf</tissue>
    </source>
</reference>
<accession>A0ABQ7KM52</accession>
<feature type="compositionally biased region" description="Basic and acidic residues" evidence="1">
    <location>
        <begin position="99"/>
        <end position="164"/>
    </location>
</feature>
<name>A0ABQ7KM52_BRACM</name>
<dbReference type="Proteomes" id="UP000823674">
    <property type="component" value="Chromosome A10"/>
</dbReference>
<feature type="compositionally biased region" description="Basic and acidic residues" evidence="1">
    <location>
        <begin position="324"/>
        <end position="351"/>
    </location>
</feature>
<feature type="compositionally biased region" description="Basic and acidic residues" evidence="1">
    <location>
        <begin position="55"/>
        <end position="72"/>
    </location>
</feature>
<feature type="region of interest" description="Disordered" evidence="1">
    <location>
        <begin position="84"/>
        <end position="171"/>
    </location>
</feature>
<feature type="region of interest" description="Disordered" evidence="1">
    <location>
        <begin position="1"/>
        <end position="72"/>
    </location>
</feature>
<feature type="compositionally biased region" description="Basic and acidic residues" evidence="1">
    <location>
        <begin position="264"/>
        <end position="287"/>
    </location>
</feature>
<proteinExistence type="predicted"/>
<evidence type="ECO:0008006" key="4">
    <source>
        <dbReference type="Google" id="ProtNLM"/>
    </source>
</evidence>
<evidence type="ECO:0000313" key="3">
    <source>
        <dbReference type="Proteomes" id="UP000823674"/>
    </source>
</evidence>
<protein>
    <recommendedName>
        <fullName evidence="4">DUF287 domain-containing protein</fullName>
    </recommendedName>
</protein>
<feature type="region of interest" description="Disordered" evidence="1">
    <location>
        <begin position="317"/>
        <end position="351"/>
    </location>
</feature>
<feature type="region of interest" description="Disordered" evidence="1">
    <location>
        <begin position="264"/>
        <end position="298"/>
    </location>
</feature>
<sequence length="351" mass="39545">MNQRRWNPGIERGFQIEKVSDKYSQDGKDDPEGGLEDRARSYKGVVINGNGGQQDRGREKREYQGKGKGKMYEEAETKWVRAADREHKVYGNKNQRSGHRGEEESARYRNSRREMTRSHHQDERARGPRVARTEARREFQTEEKEEGEIKEKELERSVHKEAKAQDQPQPSQAFLAELMETQGELSMVISNLSGAEQEVDLENMDLGLGEGNKFETDVGMELEEHNYDEVSLGNHETLGVGAHVTVEEKMEGEVQTQEVMMEKLEDKKKIGDMEGKDGITGEVEKRQGIRKKAVKTSMGVAASNKLKMAQLVAAKRSVAKPGIRHGDNSTQGEEKGTSGPKHEPAKQAKDP</sequence>